<dbReference type="EMBL" id="MK500300">
    <property type="protein sequence ID" value="QBK84893.1"/>
    <property type="molecule type" value="Genomic_DNA"/>
</dbReference>
<name>A0A481YNI7_9VIRU</name>
<sequence length="101" mass="12218">MCWIIDSYEHTRPLSRRIFDFDELQSFFDMPSKEKLCSLFLCDGILDLQIDDISDLNDPLTFWRFNKIFLEIGVPDVKKFNFHNYNQDDEQLTYSFDLKYV</sequence>
<gene>
    <name evidence="1" type="ORF">LCDPAC02_00920</name>
</gene>
<organism evidence="1">
    <name type="scientific">Pithovirus LCDPAC02</name>
    <dbReference type="NCBI Taxonomy" id="2506601"/>
    <lineage>
        <taxon>Viruses</taxon>
        <taxon>Pithoviruses</taxon>
    </lineage>
</organism>
<accession>A0A481YNI7</accession>
<reference evidence="1" key="1">
    <citation type="journal article" date="2019" name="MBio">
        <title>Virus Genomes from Deep Sea Sediments Expand the Ocean Megavirome and Support Independent Origins of Viral Gigantism.</title>
        <authorList>
            <person name="Backstrom D."/>
            <person name="Yutin N."/>
            <person name="Jorgensen S.L."/>
            <person name="Dharamshi J."/>
            <person name="Homa F."/>
            <person name="Zaremba-Niedwiedzka K."/>
            <person name="Spang A."/>
            <person name="Wolf Y.I."/>
            <person name="Koonin E.V."/>
            <person name="Ettema T.J."/>
        </authorList>
    </citation>
    <scope>NUCLEOTIDE SEQUENCE</scope>
</reference>
<evidence type="ECO:0000313" key="1">
    <source>
        <dbReference type="EMBL" id="QBK84893.1"/>
    </source>
</evidence>
<protein>
    <submittedName>
        <fullName evidence="1">Uncharacterized protein</fullName>
    </submittedName>
</protein>
<proteinExistence type="predicted"/>